<dbReference type="GO" id="GO:0016020">
    <property type="term" value="C:membrane"/>
    <property type="evidence" value="ECO:0007669"/>
    <property type="project" value="UniProtKB-SubCell"/>
</dbReference>
<dbReference type="InterPro" id="IPR036259">
    <property type="entry name" value="MFS_trans_sf"/>
</dbReference>
<dbReference type="InterPro" id="IPR050814">
    <property type="entry name" value="Myo-inositol_Transporter"/>
</dbReference>
<keyword evidence="3 7" id="KW-0812">Transmembrane</keyword>
<evidence type="ECO:0000256" key="5">
    <source>
        <dbReference type="ARBA" id="ARBA00023136"/>
    </source>
</evidence>
<dbReference type="GO" id="GO:0022857">
    <property type="term" value="F:transmembrane transporter activity"/>
    <property type="evidence" value="ECO:0007669"/>
    <property type="project" value="InterPro"/>
</dbReference>
<dbReference type="Pfam" id="PF00083">
    <property type="entry name" value="Sugar_tr"/>
    <property type="match status" value="1"/>
</dbReference>
<dbReference type="PANTHER" id="PTHR48020:SF12">
    <property type="entry name" value="PROTON MYO-INOSITOL COTRANSPORTER"/>
    <property type="match status" value="1"/>
</dbReference>
<protein>
    <submittedName>
        <fullName evidence="8">Uncharacterized protein</fullName>
    </submittedName>
</protein>
<feature type="transmembrane region" description="Helical" evidence="7">
    <location>
        <begin position="172"/>
        <end position="193"/>
    </location>
</feature>
<dbReference type="CDD" id="cd23702">
    <property type="entry name" value="eL14"/>
    <property type="match status" value="1"/>
</dbReference>
<dbReference type="EMBL" id="JAMZMK010005946">
    <property type="protein sequence ID" value="KAI7751246.1"/>
    <property type="molecule type" value="Genomic_DNA"/>
</dbReference>
<dbReference type="AlphaFoldDB" id="A0AAD5CZK8"/>
<evidence type="ECO:0000256" key="2">
    <source>
        <dbReference type="ARBA" id="ARBA00022448"/>
    </source>
</evidence>
<sequence>MRAAAGGGQNGMIGMHQAMQSALAGNPIGMKQDGSDAASGRYDDRGYIIAWRGIVDDGTTFCSTCNLWCIHSGFSNCADEHNVTRPEKLRTERVTIELTPAGIWVVRFVCFRTVSTSASRFHAICYAGGPLNPVTARYVNIGRIALVMYDKDYGNLVVIVDVVDENMLPGTWRWWLGVAVVPAIIQFLLMLLMPESPRWPYMKMAVMSHMLIQRNSEDGVASVLDGRFAPATHLAVAFLFWNSKPFPTISDYI</sequence>
<keyword evidence="4 7" id="KW-1133">Transmembrane helix</keyword>
<name>A0AAD5CZK8_AMBAR</name>
<organism evidence="8 9">
    <name type="scientific">Ambrosia artemisiifolia</name>
    <name type="common">Common ragweed</name>
    <dbReference type="NCBI Taxonomy" id="4212"/>
    <lineage>
        <taxon>Eukaryota</taxon>
        <taxon>Viridiplantae</taxon>
        <taxon>Streptophyta</taxon>
        <taxon>Embryophyta</taxon>
        <taxon>Tracheophyta</taxon>
        <taxon>Spermatophyta</taxon>
        <taxon>Magnoliopsida</taxon>
        <taxon>eudicotyledons</taxon>
        <taxon>Gunneridae</taxon>
        <taxon>Pentapetalae</taxon>
        <taxon>asterids</taxon>
        <taxon>campanulids</taxon>
        <taxon>Asterales</taxon>
        <taxon>Asteraceae</taxon>
        <taxon>Asteroideae</taxon>
        <taxon>Heliantheae alliance</taxon>
        <taxon>Heliantheae</taxon>
        <taxon>Ambrosia</taxon>
    </lineage>
</organism>
<comment type="caution">
    <text evidence="8">The sequence shown here is derived from an EMBL/GenBank/DDBJ whole genome shotgun (WGS) entry which is preliminary data.</text>
</comment>
<evidence type="ECO:0000256" key="4">
    <source>
        <dbReference type="ARBA" id="ARBA00022989"/>
    </source>
</evidence>
<evidence type="ECO:0000256" key="7">
    <source>
        <dbReference type="SAM" id="Phobius"/>
    </source>
</evidence>
<reference evidence="8" key="1">
    <citation type="submission" date="2022-06" db="EMBL/GenBank/DDBJ databases">
        <title>Uncovering the hologenomic basis of an extraordinary plant invasion.</title>
        <authorList>
            <person name="Bieker V.C."/>
            <person name="Martin M.D."/>
            <person name="Gilbert T."/>
            <person name="Hodgins K."/>
            <person name="Battlay P."/>
            <person name="Petersen B."/>
            <person name="Wilson J."/>
        </authorList>
    </citation>
    <scope>NUCLEOTIDE SEQUENCE</scope>
    <source>
        <strain evidence="8">AA19_3_7</strain>
        <tissue evidence="8">Leaf</tissue>
    </source>
</reference>
<keyword evidence="5 7" id="KW-0472">Membrane</keyword>
<evidence type="ECO:0000313" key="8">
    <source>
        <dbReference type="EMBL" id="KAI7751246.1"/>
    </source>
</evidence>
<dbReference type="PANTHER" id="PTHR48020">
    <property type="entry name" value="PROTON MYO-INOSITOL COTRANSPORTER"/>
    <property type="match status" value="1"/>
</dbReference>
<accession>A0AAD5CZK8</accession>
<evidence type="ECO:0000256" key="3">
    <source>
        <dbReference type="ARBA" id="ARBA00022692"/>
    </source>
</evidence>
<proteinExistence type="inferred from homology"/>
<dbReference type="Gene3D" id="2.30.30.30">
    <property type="match status" value="1"/>
</dbReference>
<evidence type="ECO:0000256" key="6">
    <source>
        <dbReference type="ARBA" id="ARBA00044504"/>
    </source>
</evidence>
<dbReference type="InterPro" id="IPR005828">
    <property type="entry name" value="MFS_sugar_transport-like"/>
</dbReference>
<dbReference type="Proteomes" id="UP001206925">
    <property type="component" value="Unassembled WGS sequence"/>
</dbReference>
<evidence type="ECO:0000256" key="1">
    <source>
        <dbReference type="ARBA" id="ARBA00004370"/>
    </source>
</evidence>
<keyword evidence="2" id="KW-0813">Transport</keyword>
<gene>
    <name evidence="8" type="ORF">M8C21_023774</name>
</gene>
<evidence type="ECO:0000313" key="9">
    <source>
        <dbReference type="Proteomes" id="UP001206925"/>
    </source>
</evidence>
<dbReference type="SUPFAM" id="SSF103473">
    <property type="entry name" value="MFS general substrate transporter"/>
    <property type="match status" value="1"/>
</dbReference>
<keyword evidence="9" id="KW-1185">Reference proteome</keyword>
<comment type="similarity">
    <text evidence="6">Belongs to the major facilitator superfamily. Phosphate:H(+) symporter (TC 2.A.1.9) family.</text>
</comment>
<dbReference type="InterPro" id="IPR014722">
    <property type="entry name" value="Rib_uL2_dom2"/>
</dbReference>
<comment type="subcellular location">
    <subcellularLocation>
        <location evidence="1">Membrane</location>
    </subcellularLocation>
</comment>